<dbReference type="InterPro" id="IPR035994">
    <property type="entry name" value="Nucleoside_phosphorylase_sf"/>
</dbReference>
<comment type="caution">
    <text evidence="2">The sequence shown here is derived from an EMBL/GenBank/DDBJ whole genome shotgun (WGS) entry which is preliminary data.</text>
</comment>
<name>A0ABU0YJE7_9PROT</name>
<keyword evidence="2" id="KW-0326">Glycosidase</keyword>
<feature type="domain" description="Nucleoside phosphorylase" evidence="1">
    <location>
        <begin position="8"/>
        <end position="253"/>
    </location>
</feature>
<dbReference type="NCBIfam" id="NF004079">
    <property type="entry name" value="PRK05584.1"/>
    <property type="match status" value="1"/>
</dbReference>
<evidence type="ECO:0000313" key="3">
    <source>
        <dbReference type="Proteomes" id="UP001230156"/>
    </source>
</evidence>
<proteinExistence type="predicted"/>
<dbReference type="CDD" id="cd09008">
    <property type="entry name" value="MTAN"/>
    <property type="match status" value="1"/>
</dbReference>
<evidence type="ECO:0000313" key="2">
    <source>
        <dbReference type="EMBL" id="MDQ7247840.1"/>
    </source>
</evidence>
<accession>A0ABU0YJE7</accession>
<dbReference type="Pfam" id="PF01048">
    <property type="entry name" value="PNP_UDP_1"/>
    <property type="match status" value="1"/>
</dbReference>
<dbReference type="Gene3D" id="3.40.50.1580">
    <property type="entry name" value="Nucleoside phosphorylase domain"/>
    <property type="match status" value="1"/>
</dbReference>
<evidence type="ECO:0000259" key="1">
    <source>
        <dbReference type="Pfam" id="PF01048"/>
    </source>
</evidence>
<reference evidence="3" key="1">
    <citation type="submission" date="2023-08" db="EMBL/GenBank/DDBJ databases">
        <title>Rhodospirillaceae gen. nov., a novel taxon isolated from the Yangtze River Yuezi River estuary sludge.</title>
        <authorList>
            <person name="Ruan L."/>
        </authorList>
    </citation>
    <scope>NUCLEOTIDE SEQUENCE [LARGE SCALE GENOMIC DNA]</scope>
    <source>
        <strain evidence="3">R-7</strain>
    </source>
</reference>
<dbReference type="InterPro" id="IPR000845">
    <property type="entry name" value="Nucleoside_phosphorylase_d"/>
</dbReference>
<sequence>MLKERIPLGIICAMPEEIAALLGDMTGIERRELAGREVLTGQLFGRPVAMIESGIGKVAAAMTATLLLDGLRCRAIVMSGVAGGIDPALAIGDLVVAQRLIQHDYGRLQAGGFTPFRPAVPPFGPGRNDYAFELPDGMLTRIHAALDGFTLPSLPTDLVGVDARAPVIKVGTIVSGDQFINDEDVRGRLQREFGAHACEMEGAAVAQVAEAFGVPAIVIRSLSDLAGSDSHLDFGKFVTAVAPTAAKVVERLVPVLD</sequence>
<keyword evidence="3" id="KW-1185">Reference proteome</keyword>
<dbReference type="Proteomes" id="UP001230156">
    <property type="component" value="Unassembled WGS sequence"/>
</dbReference>
<gene>
    <name evidence="2" type="ORF">Q8A70_09190</name>
</gene>
<dbReference type="EMBL" id="JAUYVI010000003">
    <property type="protein sequence ID" value="MDQ7247840.1"/>
    <property type="molecule type" value="Genomic_DNA"/>
</dbReference>
<dbReference type="RefSeq" id="WP_379955277.1">
    <property type="nucleotide sequence ID" value="NZ_JAUYVI010000003.1"/>
</dbReference>
<organism evidence="2 3">
    <name type="scientific">Dongia sedimenti</name>
    <dbReference type="NCBI Taxonomy" id="3064282"/>
    <lineage>
        <taxon>Bacteria</taxon>
        <taxon>Pseudomonadati</taxon>
        <taxon>Pseudomonadota</taxon>
        <taxon>Alphaproteobacteria</taxon>
        <taxon>Rhodospirillales</taxon>
        <taxon>Dongiaceae</taxon>
        <taxon>Dongia</taxon>
    </lineage>
</organism>
<dbReference type="PANTHER" id="PTHR46832:SF1">
    <property type="entry name" value="5'-METHYLTHIOADENOSINE_S-ADENOSYLHOMOCYSTEINE NUCLEOSIDASE"/>
    <property type="match status" value="1"/>
</dbReference>
<dbReference type="PANTHER" id="PTHR46832">
    <property type="entry name" value="5'-METHYLTHIOADENOSINE/S-ADENOSYLHOMOCYSTEINE NUCLEOSIDASE"/>
    <property type="match status" value="1"/>
</dbReference>
<protein>
    <submittedName>
        <fullName evidence="2">5'-methylthioadenosine/adenosylhomocysteine nucleosidase</fullName>
        <ecNumber evidence="2">3.2.2.9</ecNumber>
    </submittedName>
</protein>
<dbReference type="GO" id="GO:0008782">
    <property type="term" value="F:adenosylhomocysteine nucleosidase activity"/>
    <property type="evidence" value="ECO:0007669"/>
    <property type="project" value="UniProtKB-EC"/>
</dbReference>
<keyword evidence="2" id="KW-0378">Hydrolase</keyword>
<dbReference type="EC" id="3.2.2.9" evidence="2"/>
<dbReference type="SUPFAM" id="SSF53167">
    <property type="entry name" value="Purine and uridine phosphorylases"/>
    <property type="match status" value="1"/>
</dbReference>